<evidence type="ECO:0000313" key="1">
    <source>
        <dbReference type="EMBL" id="ABF79670.1"/>
    </source>
</evidence>
<accession>A0A0H2XYB5</accession>
<protein>
    <submittedName>
        <fullName evidence="1">Uncharacterized protein</fullName>
    </submittedName>
</protein>
<dbReference type="EMBL" id="CP000379">
    <property type="protein sequence ID" value="ABF79670.1"/>
    <property type="molecule type" value="Genomic_DNA"/>
</dbReference>
<dbReference type="AlphaFoldDB" id="A0A0H2XYB5"/>
<reference evidence="1" key="1">
    <citation type="submission" date="2006-05" db="EMBL/GenBank/DDBJ databases">
        <title>Complete sequence of chromosome 2 of Burkholderia cenocepacia AU 1054.</title>
        <authorList>
            <consortium name="US DOE Joint Genome Institute"/>
            <person name="Copeland A."/>
            <person name="Lucas S."/>
            <person name="Lapidus A."/>
            <person name="Barry K."/>
            <person name="Detter J.C."/>
            <person name="Glavina del Rio T."/>
            <person name="Hammon N."/>
            <person name="Israni S."/>
            <person name="Dalin E."/>
            <person name="Tice H."/>
            <person name="Pitluck S."/>
            <person name="Chain P."/>
            <person name="Malfatti S."/>
            <person name="Shin M."/>
            <person name="Vergez L."/>
            <person name="Schmutz J."/>
            <person name="Larimer F."/>
            <person name="Land M."/>
            <person name="Hauser L."/>
            <person name="Kyrpides N."/>
            <person name="Lykidis A."/>
            <person name="LiPuma J.J."/>
            <person name="Konstantinidis K."/>
            <person name="Tiedje J.M."/>
            <person name="Richardson P."/>
        </authorList>
    </citation>
    <scope>NUCLEOTIDE SEQUENCE [LARGE SCALE GENOMIC DNA]</scope>
    <source>
        <strain evidence="1">AU 1054</strain>
    </source>
</reference>
<dbReference type="HOGENOM" id="CLU_2521162_0_0_4"/>
<gene>
    <name evidence="1" type="ordered locus">Bcen_4791</name>
</gene>
<proteinExistence type="predicted"/>
<sequence length="84" mass="9077">MTLIRLTNSCPITRRFAVGDRRSAEVGGITLGDDPDLLGRHLDRGEIVGRQRYDGRNRVSISARGVSAAAARRSRARAGSTAEL</sequence>
<organism evidence="1">
    <name type="scientific">Burkholderia orbicola (strain AU 1054)</name>
    <dbReference type="NCBI Taxonomy" id="331271"/>
    <lineage>
        <taxon>Bacteria</taxon>
        <taxon>Pseudomonadati</taxon>
        <taxon>Pseudomonadota</taxon>
        <taxon>Betaproteobacteria</taxon>
        <taxon>Burkholderiales</taxon>
        <taxon>Burkholderiaceae</taxon>
        <taxon>Burkholderia</taxon>
        <taxon>Burkholderia cepacia complex</taxon>
        <taxon>Burkholderia orbicola</taxon>
    </lineage>
</organism>
<name>A0A0H2XYB5_BURO1</name>